<name>A0AAD3CYZ9_9STRA</name>
<evidence type="ECO:0000313" key="3">
    <source>
        <dbReference type="Proteomes" id="UP001054902"/>
    </source>
</evidence>
<feature type="region of interest" description="Disordered" evidence="1">
    <location>
        <begin position="1"/>
        <end position="50"/>
    </location>
</feature>
<proteinExistence type="predicted"/>
<dbReference type="SUPFAM" id="SSF53335">
    <property type="entry name" value="S-adenosyl-L-methionine-dependent methyltransferases"/>
    <property type="match status" value="1"/>
</dbReference>
<dbReference type="Proteomes" id="UP001054902">
    <property type="component" value="Unassembled WGS sequence"/>
</dbReference>
<dbReference type="EMBL" id="BLLK01000047">
    <property type="protein sequence ID" value="GFH54822.1"/>
    <property type="molecule type" value="Genomic_DNA"/>
</dbReference>
<dbReference type="AlphaFoldDB" id="A0AAD3CYZ9"/>
<reference evidence="2 3" key="1">
    <citation type="journal article" date="2021" name="Sci. Rep.">
        <title>The genome of the diatom Chaetoceros tenuissimus carries an ancient integrated fragment of an extant virus.</title>
        <authorList>
            <person name="Hongo Y."/>
            <person name="Kimura K."/>
            <person name="Takaki Y."/>
            <person name="Yoshida Y."/>
            <person name="Baba S."/>
            <person name="Kobayashi G."/>
            <person name="Nagasaki K."/>
            <person name="Hano T."/>
            <person name="Tomaru Y."/>
        </authorList>
    </citation>
    <scope>NUCLEOTIDE SEQUENCE [LARGE SCALE GENOMIC DNA]</scope>
    <source>
        <strain evidence="2 3">NIES-3715</strain>
    </source>
</reference>
<evidence type="ECO:0000313" key="2">
    <source>
        <dbReference type="EMBL" id="GFH54822.1"/>
    </source>
</evidence>
<organism evidence="2 3">
    <name type="scientific">Chaetoceros tenuissimus</name>
    <dbReference type="NCBI Taxonomy" id="426638"/>
    <lineage>
        <taxon>Eukaryota</taxon>
        <taxon>Sar</taxon>
        <taxon>Stramenopiles</taxon>
        <taxon>Ochrophyta</taxon>
        <taxon>Bacillariophyta</taxon>
        <taxon>Coscinodiscophyceae</taxon>
        <taxon>Chaetocerotophycidae</taxon>
        <taxon>Chaetocerotales</taxon>
        <taxon>Chaetocerotaceae</taxon>
        <taxon>Chaetoceros</taxon>
    </lineage>
</organism>
<feature type="compositionally biased region" description="Polar residues" evidence="1">
    <location>
        <begin position="34"/>
        <end position="44"/>
    </location>
</feature>
<dbReference type="Gene3D" id="3.40.50.150">
    <property type="entry name" value="Vaccinia Virus protein VP39"/>
    <property type="match status" value="1"/>
</dbReference>
<keyword evidence="3" id="KW-1185">Reference proteome</keyword>
<evidence type="ECO:0008006" key="4">
    <source>
        <dbReference type="Google" id="ProtNLM"/>
    </source>
</evidence>
<dbReference type="PANTHER" id="PTHR39290">
    <property type="entry name" value="C3H1-TYPE DOMAIN-CONTAINING PROTEIN-RELATED"/>
    <property type="match status" value="1"/>
</dbReference>
<evidence type="ECO:0000256" key="1">
    <source>
        <dbReference type="SAM" id="MobiDB-lite"/>
    </source>
</evidence>
<comment type="caution">
    <text evidence="2">The sequence shown here is derived from an EMBL/GenBank/DDBJ whole genome shotgun (WGS) entry which is preliminary data.</text>
</comment>
<gene>
    <name evidence="2" type="ORF">CTEN210_11298</name>
</gene>
<accession>A0AAD3CYZ9</accession>
<dbReference type="InterPro" id="IPR029063">
    <property type="entry name" value="SAM-dependent_MTases_sf"/>
</dbReference>
<sequence>MSDWDDLFASAAGVDESEDKAQHSNKRSIAEESLGTTSSTSNSVEAKKKKRKLKEIEKSRLDKFLDSRLDPIDEQIWKELPSFLDFGPSLCKNVCTQWNEQDDDSNYAESLGMKCAKCNLSPLHHALEVIDEECPVLEAFALVRNIRCCSSIMLDAKCKQKNDYARAASKYTKILARTEFYLKLPQGESEILREKIHSIVNSTKNLKQAMKKWDKSHNDQFQLDGVFDEIVQVIIDCDALYYRIYYLQNCGIFSLLLKENEEHFIPHPTTYFGSKNLAFSNKSCLQQHLHQIRSNDNHLDDDEWNSFLKELGLSHSDTSMTSLDPLSFLHQNRLTESAYIFWKSGWTNSDAVKTEHINAVSKWEESNLHKSDSEEAFYQYHTTLAPDILQKWRDSCRDLLCNLYAYAALMPENLQDVIANLRGNGITSVIEMGSGTGYLSKLFNKNGIQCHAFDISPTCNEVFNEYHGQSPSYCDVQRAGPMDLQKIVKSCGNIKEKALLLCYPPPLSNMAAETLQEYIKCGGSCIIHIGEFKGLTGDEQFEKKLVKKFHLLYRSPTLKWGNDCSEISIWKIFNKKRGEDKAIMIPCCSCKSKEATKRYRYLRNIVYCSKACCSMHRKDRQNALQIFMAPLLEEDSDSFDNPHIFQIL</sequence>
<protein>
    <recommendedName>
        <fullName evidence="4">Methyltransferase domain-containing protein</fullName>
    </recommendedName>
</protein>
<dbReference type="PANTHER" id="PTHR39290:SF6">
    <property type="entry name" value="S-ADENOSYL-L-METHIONINE-DEPENDENT METHYLTRANSFERASES SUPERFAMILY PROTEIN"/>
    <property type="match status" value="1"/>
</dbReference>